<name>A0A2N5ZG77_MUIH1</name>
<dbReference type="InterPro" id="IPR036286">
    <property type="entry name" value="LexA/Signal_pep-like_sf"/>
</dbReference>
<dbReference type="PANTHER" id="PTHR40661:SF3">
    <property type="entry name" value="FELS-1 PROPHAGE TRANSCRIPTIONAL REGULATOR"/>
    <property type="match status" value="1"/>
</dbReference>
<dbReference type="AlphaFoldDB" id="A0A2N5ZG77"/>
<keyword evidence="1" id="KW-0805">Transcription regulation</keyword>
<evidence type="ECO:0000256" key="4">
    <source>
        <dbReference type="SAM" id="Phobius"/>
    </source>
</evidence>
<gene>
    <name evidence="6" type="ORF">C0601_06300</name>
</gene>
<dbReference type="Gene3D" id="2.10.109.10">
    <property type="entry name" value="Umud Fragment, subunit A"/>
    <property type="match status" value="1"/>
</dbReference>
<dbReference type="Proteomes" id="UP000234857">
    <property type="component" value="Unassembled WGS sequence"/>
</dbReference>
<dbReference type="Pfam" id="PF12844">
    <property type="entry name" value="HTH_19"/>
    <property type="match status" value="1"/>
</dbReference>
<evidence type="ECO:0000313" key="7">
    <source>
        <dbReference type="Proteomes" id="UP000234857"/>
    </source>
</evidence>
<feature type="transmembrane region" description="Helical" evidence="4">
    <location>
        <begin position="6"/>
        <end position="29"/>
    </location>
</feature>
<feature type="domain" description="HTH cro/C1-type" evidence="5">
    <location>
        <begin position="37"/>
        <end position="91"/>
    </location>
</feature>
<dbReference type="CDD" id="cd06529">
    <property type="entry name" value="S24_LexA-like"/>
    <property type="match status" value="1"/>
</dbReference>
<feature type="non-terminal residue" evidence="6">
    <location>
        <position position="1"/>
    </location>
</feature>
<dbReference type="SMART" id="SM00530">
    <property type="entry name" value="HTH_XRE"/>
    <property type="match status" value="1"/>
</dbReference>
<evidence type="ECO:0000256" key="3">
    <source>
        <dbReference type="ARBA" id="ARBA00023163"/>
    </source>
</evidence>
<evidence type="ECO:0000256" key="2">
    <source>
        <dbReference type="ARBA" id="ARBA00023125"/>
    </source>
</evidence>
<dbReference type="EMBL" id="PKTG01000083">
    <property type="protein sequence ID" value="PLX17636.1"/>
    <property type="molecule type" value="Genomic_DNA"/>
</dbReference>
<keyword evidence="4" id="KW-0472">Membrane</keyword>
<keyword evidence="4" id="KW-1133">Transmembrane helix</keyword>
<dbReference type="CDD" id="cd00093">
    <property type="entry name" value="HTH_XRE"/>
    <property type="match status" value="1"/>
</dbReference>
<comment type="caution">
    <text evidence="6">The sequence shown here is derived from an EMBL/GenBank/DDBJ whole genome shotgun (WGS) entry which is preliminary data.</text>
</comment>
<keyword evidence="3" id="KW-0804">Transcription</keyword>
<dbReference type="Gene3D" id="1.10.260.40">
    <property type="entry name" value="lambda repressor-like DNA-binding domains"/>
    <property type="match status" value="1"/>
</dbReference>
<evidence type="ECO:0000313" key="6">
    <source>
        <dbReference type="EMBL" id="PLX17636.1"/>
    </source>
</evidence>
<dbReference type="PANTHER" id="PTHR40661">
    <property type="match status" value="1"/>
</dbReference>
<keyword evidence="2" id="KW-0238">DNA-binding</keyword>
<reference evidence="6 7" key="1">
    <citation type="submission" date="2017-11" db="EMBL/GenBank/DDBJ databases">
        <title>Genome-resolved metagenomics identifies genetic mobility, metabolic interactions, and unexpected diversity in perchlorate-reducing communities.</title>
        <authorList>
            <person name="Barnum T.P."/>
            <person name="Figueroa I.A."/>
            <person name="Carlstrom C.I."/>
            <person name="Lucas L.N."/>
            <person name="Engelbrektson A.L."/>
            <person name="Coates J.D."/>
        </authorList>
    </citation>
    <scope>NUCLEOTIDE SEQUENCE [LARGE SCALE GENOMIC DNA]</scope>
    <source>
        <strain evidence="6">BM706</strain>
    </source>
</reference>
<dbReference type="InterPro" id="IPR001387">
    <property type="entry name" value="Cro/C1-type_HTH"/>
</dbReference>
<dbReference type="PROSITE" id="PS50943">
    <property type="entry name" value="HTH_CROC1"/>
    <property type="match status" value="1"/>
</dbReference>
<proteinExistence type="predicted"/>
<dbReference type="GO" id="GO:0003677">
    <property type="term" value="F:DNA binding"/>
    <property type="evidence" value="ECO:0007669"/>
    <property type="project" value="UniProtKB-KW"/>
</dbReference>
<sequence length="248" mass="29057">FYPFLTIIFLYVIFFISFSGYFLFLGGMMNEDFGKRLKKIRTLLNLNQKNIGKRLKVPLTKISKYERTEIRPSAAFLTRLCIEFNTNINWLLTGNGSPFITDQVSTDNFSMKLTQLPIYDISKDFERDDLTDKKNILKYITFSINWLISDPKIQPRNLILISLSDNSMFPNYNPGDLIYCDISKKEDRSDGLYLINIGKRLFLRRIQYIKQNTFMIIPDNSKYKTLYSNKIKTKVIGKAVWSSHSIKD</sequence>
<dbReference type="SUPFAM" id="SSF47413">
    <property type="entry name" value="lambda repressor-like DNA-binding domains"/>
    <property type="match status" value="1"/>
</dbReference>
<dbReference type="Pfam" id="PF00717">
    <property type="entry name" value="Peptidase_S24"/>
    <property type="match status" value="1"/>
</dbReference>
<accession>A0A2N5ZG77</accession>
<organism evidence="6 7">
    <name type="scientific">Muiribacterium halophilum</name>
    <dbReference type="NCBI Taxonomy" id="2053465"/>
    <lineage>
        <taxon>Bacteria</taxon>
        <taxon>Candidatus Muiribacteriota</taxon>
        <taxon>Candidatus Muiribacteriia</taxon>
        <taxon>Candidatus Muiribacteriales</taxon>
        <taxon>Candidatus Muiribacteriaceae</taxon>
        <taxon>Candidatus Muiribacterium</taxon>
    </lineage>
</organism>
<dbReference type="InterPro" id="IPR039418">
    <property type="entry name" value="LexA-like"/>
</dbReference>
<evidence type="ECO:0000256" key="1">
    <source>
        <dbReference type="ARBA" id="ARBA00023015"/>
    </source>
</evidence>
<dbReference type="SUPFAM" id="SSF51306">
    <property type="entry name" value="LexA/Signal peptidase"/>
    <property type="match status" value="1"/>
</dbReference>
<protein>
    <recommendedName>
        <fullName evidence="5">HTH cro/C1-type domain-containing protein</fullName>
    </recommendedName>
</protein>
<keyword evidence="4" id="KW-0812">Transmembrane</keyword>
<evidence type="ECO:0000259" key="5">
    <source>
        <dbReference type="PROSITE" id="PS50943"/>
    </source>
</evidence>
<dbReference type="InterPro" id="IPR015927">
    <property type="entry name" value="Peptidase_S24_S26A/B/C"/>
</dbReference>
<dbReference type="InterPro" id="IPR010982">
    <property type="entry name" value="Lambda_DNA-bd_dom_sf"/>
</dbReference>